<keyword evidence="2" id="KW-0235">DNA replication</keyword>
<dbReference type="GO" id="GO:0005524">
    <property type="term" value="F:ATP binding"/>
    <property type="evidence" value="ECO:0007669"/>
    <property type="project" value="UniProtKB-KW"/>
</dbReference>
<keyword evidence="3" id="KW-0547">Nucleotide-binding</keyword>
<dbReference type="InterPro" id="IPR003959">
    <property type="entry name" value="ATPase_AAA_core"/>
</dbReference>
<accession>A0A915BIB3</accession>
<evidence type="ECO:0000259" key="10">
    <source>
        <dbReference type="SMART" id="SM00382"/>
    </source>
</evidence>
<reference evidence="12" key="1">
    <citation type="submission" date="2022-11" db="UniProtKB">
        <authorList>
            <consortium name="WormBaseParasite"/>
        </authorList>
    </citation>
    <scope>IDENTIFICATION</scope>
</reference>
<keyword evidence="7" id="KW-0131">Cell cycle</keyword>
<evidence type="ECO:0000256" key="8">
    <source>
        <dbReference type="ARBA" id="ARBA00043975"/>
    </source>
</evidence>
<keyword evidence="9" id="KW-0175">Coiled coil</keyword>
<dbReference type="Gene3D" id="1.10.8.60">
    <property type="match status" value="1"/>
</dbReference>
<evidence type="ECO:0000256" key="6">
    <source>
        <dbReference type="ARBA" id="ARBA00023242"/>
    </source>
</evidence>
<feature type="domain" description="AAA+ ATPase" evidence="10">
    <location>
        <begin position="334"/>
        <end position="469"/>
    </location>
</feature>
<name>A0A915BIB3_PARUN</name>
<dbReference type="CDD" id="cd00009">
    <property type="entry name" value="AAA"/>
    <property type="match status" value="1"/>
</dbReference>
<evidence type="ECO:0000256" key="4">
    <source>
        <dbReference type="ARBA" id="ARBA00022840"/>
    </source>
</evidence>
<protein>
    <submittedName>
        <fullName evidence="12">Chromosome transmission fidelity protein 18-like protein</fullName>
    </submittedName>
</protein>
<dbReference type="GO" id="GO:0006260">
    <property type="term" value="P:DNA replication"/>
    <property type="evidence" value="ECO:0007669"/>
    <property type="project" value="UniProtKB-KW"/>
</dbReference>
<comment type="subcellular location">
    <subcellularLocation>
        <location evidence="1">Nucleus</location>
    </subcellularLocation>
</comment>
<dbReference type="Proteomes" id="UP000887569">
    <property type="component" value="Unplaced"/>
</dbReference>
<dbReference type="InterPro" id="IPR027417">
    <property type="entry name" value="P-loop_NTPase"/>
</dbReference>
<evidence type="ECO:0000256" key="9">
    <source>
        <dbReference type="SAM" id="Coils"/>
    </source>
</evidence>
<evidence type="ECO:0000256" key="1">
    <source>
        <dbReference type="ARBA" id="ARBA00004123"/>
    </source>
</evidence>
<dbReference type="WBParaSite" id="PgR041_g003_t01">
    <property type="protein sequence ID" value="PgR041_g003_t01"/>
    <property type="gene ID" value="PgR041_g003"/>
</dbReference>
<evidence type="ECO:0000256" key="3">
    <source>
        <dbReference type="ARBA" id="ARBA00022741"/>
    </source>
</evidence>
<feature type="coiled-coil region" evidence="9">
    <location>
        <begin position="232"/>
        <end position="259"/>
    </location>
</feature>
<dbReference type="PANTHER" id="PTHR46765:SF1">
    <property type="entry name" value="P-LOOP CONTAINING NUCLEOSIDE TRIPHOSPHATE HYDROLASES SUPERFAMILY PROTEIN"/>
    <property type="match status" value="1"/>
</dbReference>
<dbReference type="InterPro" id="IPR047854">
    <property type="entry name" value="RFC_lid"/>
</dbReference>
<dbReference type="CDD" id="cd18140">
    <property type="entry name" value="HLD_clamp_RFC"/>
    <property type="match status" value="1"/>
</dbReference>
<dbReference type="InterPro" id="IPR053016">
    <property type="entry name" value="CTF18-RFC_complex"/>
</dbReference>
<evidence type="ECO:0000256" key="2">
    <source>
        <dbReference type="ARBA" id="ARBA00022705"/>
    </source>
</evidence>
<evidence type="ECO:0000256" key="7">
    <source>
        <dbReference type="ARBA" id="ARBA00023306"/>
    </source>
</evidence>
<evidence type="ECO:0000313" key="12">
    <source>
        <dbReference type="WBParaSite" id="PgR041_g003_t01"/>
    </source>
</evidence>
<dbReference type="PANTHER" id="PTHR46765">
    <property type="entry name" value="P-LOOP CONTAINING NUCLEOSIDE TRIPHOSPHATE HYDROLASES SUPERFAMILY PROTEIN"/>
    <property type="match status" value="1"/>
</dbReference>
<dbReference type="GO" id="GO:0003677">
    <property type="term" value="F:DNA binding"/>
    <property type="evidence" value="ECO:0007669"/>
    <property type="project" value="UniProtKB-KW"/>
</dbReference>
<keyword evidence="11" id="KW-1185">Reference proteome</keyword>
<sequence length="863" mass="97763">MLRARTGDNRGRCSRLLRRMALLCECASDAESSVTSEHLLIGCSEIPNSYRMDDDEYNVIGTSNFFNDEERLSYGEEDGGRFESPLCMSNEFNDVGRRSSKRPLSVENCDAIDWHMKVPCSLDEANQLREREQLNEDILNRLAERILQARKRKRLMKNVGEEHHDEVDVEMNSTEGAVLQYPPSDGSPWIGVSAPNFGQRYYIRLRTESSNERKQRISAIGWGGHLNSRPIHEILETAHEELRRQQENQEMEVDTATSDSMASSAHTQLWVEKYAPRSFVDLISDDRVNRFLLKWLKLWDECVFKRSIPDSMLKGDEDRDDIITLDNGKPRRPSQKVVLIAGPAGFGKTTLASVAARHCGYRVVEMNASDDRNVSDFEREIEGAIRSVRTLDMDGRPNCLLVDEIDGAPADAIRYLCKTLALKGRKAIRRPVICICNNLYVPSLRELRSIALVLQMPHSEQHRLERRLLQIARCEHIRIETSAVAEIINICAQDLRSSINALQFIAVESSSGVIDHNVVHSYGEHETQLLKCGGEKSLFDAWRAVLEVGRHVDGHGRVLDVSTRTCRVQALCQRFASESDRFHSGLFANYLSTSCGSHNISSISAAACTFCDYDHLNYAVGHSQNYELMKYMFASSVRMHLLVASTQRLQLIFPVADQDAWQKRRQSMETVLTVRAGSTQRNIPQQTLILDLLPMIILIVQPPLKPMNAQLYSARELELVRSAVAIMRSYSLTFTATYQDGVSSFIFCPPVDVLVLFPIEESDRRRVNFLSNAARQMIAHQIEIERLRGDGAQWEKENSAVNKSASLRSIVNSHTIDTSGVRELSGRNMNKTGVVADLGIVYKYNQGFSNAVRRDIRMRSLIF</sequence>
<evidence type="ECO:0000256" key="5">
    <source>
        <dbReference type="ARBA" id="ARBA00023125"/>
    </source>
</evidence>
<evidence type="ECO:0000313" key="11">
    <source>
        <dbReference type="Proteomes" id="UP000887569"/>
    </source>
</evidence>
<comment type="similarity">
    <text evidence="8">Belongs to the activator 1 small subunits family. CTF18 subfamily.</text>
</comment>
<dbReference type="InterPro" id="IPR003593">
    <property type="entry name" value="AAA+_ATPase"/>
</dbReference>
<keyword evidence="6" id="KW-0539">Nucleus</keyword>
<proteinExistence type="inferred from homology"/>
<dbReference type="AlphaFoldDB" id="A0A915BIB3"/>
<dbReference type="SMART" id="SM00382">
    <property type="entry name" value="AAA"/>
    <property type="match status" value="1"/>
</dbReference>
<dbReference type="GO" id="GO:0005634">
    <property type="term" value="C:nucleus"/>
    <property type="evidence" value="ECO:0007669"/>
    <property type="project" value="UniProtKB-SubCell"/>
</dbReference>
<dbReference type="GO" id="GO:0016887">
    <property type="term" value="F:ATP hydrolysis activity"/>
    <property type="evidence" value="ECO:0007669"/>
    <property type="project" value="InterPro"/>
</dbReference>
<keyword evidence="5" id="KW-0238">DNA-binding</keyword>
<keyword evidence="4" id="KW-0067">ATP-binding</keyword>
<dbReference type="Gene3D" id="3.40.50.300">
    <property type="entry name" value="P-loop containing nucleotide triphosphate hydrolases"/>
    <property type="match status" value="1"/>
</dbReference>
<organism evidence="11 12">
    <name type="scientific">Parascaris univalens</name>
    <name type="common">Nematode worm</name>
    <dbReference type="NCBI Taxonomy" id="6257"/>
    <lineage>
        <taxon>Eukaryota</taxon>
        <taxon>Metazoa</taxon>
        <taxon>Ecdysozoa</taxon>
        <taxon>Nematoda</taxon>
        <taxon>Chromadorea</taxon>
        <taxon>Rhabditida</taxon>
        <taxon>Spirurina</taxon>
        <taxon>Ascaridomorpha</taxon>
        <taxon>Ascaridoidea</taxon>
        <taxon>Ascarididae</taxon>
        <taxon>Parascaris</taxon>
    </lineage>
</organism>
<dbReference type="Pfam" id="PF00004">
    <property type="entry name" value="AAA"/>
    <property type="match status" value="1"/>
</dbReference>
<dbReference type="SUPFAM" id="SSF52540">
    <property type="entry name" value="P-loop containing nucleoside triphosphate hydrolases"/>
    <property type="match status" value="1"/>
</dbReference>